<feature type="region of interest" description="Disordered" evidence="1">
    <location>
        <begin position="266"/>
        <end position="291"/>
    </location>
</feature>
<keyword evidence="4" id="KW-1185">Reference proteome</keyword>
<feature type="transmembrane region" description="Helical" evidence="2">
    <location>
        <begin position="21"/>
        <end position="40"/>
    </location>
</feature>
<protein>
    <submittedName>
        <fullName evidence="3">Uncharacterized protein</fullName>
    </submittedName>
</protein>
<dbReference type="KEGG" id="acy:Anacy_4590"/>
<evidence type="ECO:0000313" key="4">
    <source>
        <dbReference type="Proteomes" id="UP000010474"/>
    </source>
</evidence>
<evidence type="ECO:0000313" key="3">
    <source>
        <dbReference type="EMBL" id="AFZ59942.1"/>
    </source>
</evidence>
<dbReference type="STRING" id="272123.Anacy_4590"/>
<dbReference type="eggNOG" id="ENOG5032YKD">
    <property type="taxonomic scope" value="Bacteria"/>
</dbReference>
<keyword evidence="2" id="KW-0812">Transmembrane</keyword>
<dbReference type="RefSeq" id="WP_015216558.1">
    <property type="nucleotide sequence ID" value="NC_019771.1"/>
</dbReference>
<accession>K9ZN13</accession>
<name>K9ZN13_ANACC</name>
<keyword evidence="2" id="KW-0472">Membrane</keyword>
<sequence>MPARNYPPAYLRYLKARLSNFFRPSFWGTGIFLIVVALVIREYWKNPALFTEKPNQGTVVSEKVEEASLSNEDKAITADIDNMPSLLSDFDRENLSAIITTSSKNTQIENAINQKNADVNPAKSNLGLGIVSQISPDSVKNPLMVQATKLLQPVKVNSNNQFLGLNNLVVPSSTEVVEVSNLNFELNDQTTNNQTPVLINPLATAINRSSNTSQIKSFSSNGNVRSIVPINSLPNQGLPSNSSMGYIQPGLVNQSQNTYSTFNNVQTIPNQETPTTGLTPVPNNPYGVNSPSRDVVNSTAAVGYGNYGNYNLQQPSQLPQSNLSYPGQVQQYPR</sequence>
<feature type="region of interest" description="Disordered" evidence="1">
    <location>
        <begin position="312"/>
        <end position="334"/>
    </location>
</feature>
<evidence type="ECO:0000256" key="1">
    <source>
        <dbReference type="SAM" id="MobiDB-lite"/>
    </source>
</evidence>
<proteinExistence type="predicted"/>
<feature type="compositionally biased region" description="Low complexity" evidence="1">
    <location>
        <begin position="312"/>
        <end position="326"/>
    </location>
</feature>
<keyword evidence="2" id="KW-1133">Transmembrane helix</keyword>
<dbReference type="HOGENOM" id="CLU_745313_0_0_3"/>
<organism evidence="3 4">
    <name type="scientific">Anabaena cylindrica (strain ATCC 27899 / PCC 7122)</name>
    <dbReference type="NCBI Taxonomy" id="272123"/>
    <lineage>
        <taxon>Bacteria</taxon>
        <taxon>Bacillati</taxon>
        <taxon>Cyanobacteriota</taxon>
        <taxon>Cyanophyceae</taxon>
        <taxon>Nostocales</taxon>
        <taxon>Nostocaceae</taxon>
        <taxon>Anabaena</taxon>
    </lineage>
</organism>
<reference evidence="4" key="1">
    <citation type="journal article" date="2013" name="Proc. Natl. Acad. Sci. U.S.A.">
        <title>Improving the coverage of the cyanobacterial phylum using diversity-driven genome sequencing.</title>
        <authorList>
            <person name="Shih P.M."/>
            <person name="Wu D."/>
            <person name="Latifi A."/>
            <person name="Axen S.D."/>
            <person name="Fewer D.P."/>
            <person name="Talla E."/>
            <person name="Calteau A."/>
            <person name="Cai F."/>
            <person name="Tandeau de Marsac N."/>
            <person name="Rippka R."/>
            <person name="Herdman M."/>
            <person name="Sivonen K."/>
            <person name="Coursin T."/>
            <person name="Laurent T."/>
            <person name="Goodwin L."/>
            <person name="Nolan M."/>
            <person name="Davenport K.W."/>
            <person name="Han C.S."/>
            <person name="Rubin E.M."/>
            <person name="Eisen J.A."/>
            <person name="Woyke T."/>
            <person name="Gugger M."/>
            <person name="Kerfeld C.A."/>
        </authorList>
    </citation>
    <scope>NUCLEOTIDE SEQUENCE [LARGE SCALE GENOMIC DNA]</scope>
    <source>
        <strain evidence="4">ATCC 27899 / PCC 7122</strain>
    </source>
</reference>
<evidence type="ECO:0000256" key="2">
    <source>
        <dbReference type="SAM" id="Phobius"/>
    </source>
</evidence>
<dbReference type="OrthoDB" id="582255at2"/>
<dbReference type="PATRIC" id="fig|272123.3.peg.4999"/>
<gene>
    <name evidence="3" type="ordered locus">Anacy_4590</name>
</gene>
<dbReference type="Proteomes" id="UP000010474">
    <property type="component" value="Chromosome"/>
</dbReference>
<feature type="compositionally biased region" description="Polar residues" evidence="1">
    <location>
        <begin position="266"/>
        <end position="278"/>
    </location>
</feature>
<dbReference type="AlphaFoldDB" id="K9ZN13"/>
<dbReference type="EMBL" id="CP003659">
    <property type="protein sequence ID" value="AFZ59942.1"/>
    <property type="molecule type" value="Genomic_DNA"/>
</dbReference>